<dbReference type="EMBL" id="MZNU01000108">
    <property type="protein sequence ID" value="OWP04388.1"/>
    <property type="molecule type" value="Genomic_DNA"/>
</dbReference>
<proteinExistence type="predicted"/>
<reference evidence="1 2" key="1">
    <citation type="submission" date="2017-04" db="EMBL/GenBank/DDBJ databases">
        <title>Draft genome sequence of Marssonina coronaria NL1: causal agent of apple blotch.</title>
        <authorList>
            <person name="Cheng Q."/>
        </authorList>
    </citation>
    <scope>NUCLEOTIDE SEQUENCE [LARGE SCALE GENOMIC DNA]</scope>
    <source>
        <strain evidence="1 2">NL1</strain>
    </source>
</reference>
<keyword evidence="2" id="KW-1185">Reference proteome</keyword>
<dbReference type="InParanoid" id="A0A218Z8R8"/>
<evidence type="ECO:0000313" key="1">
    <source>
        <dbReference type="EMBL" id="OWP04388.1"/>
    </source>
</evidence>
<protein>
    <submittedName>
        <fullName evidence="1">Uncharacterized protein</fullName>
    </submittedName>
</protein>
<organism evidence="1 2">
    <name type="scientific">Diplocarpon coronariae</name>
    <dbReference type="NCBI Taxonomy" id="2795749"/>
    <lineage>
        <taxon>Eukaryota</taxon>
        <taxon>Fungi</taxon>
        <taxon>Dikarya</taxon>
        <taxon>Ascomycota</taxon>
        <taxon>Pezizomycotina</taxon>
        <taxon>Leotiomycetes</taxon>
        <taxon>Helotiales</taxon>
        <taxon>Drepanopezizaceae</taxon>
        <taxon>Diplocarpon</taxon>
    </lineage>
</organism>
<dbReference type="AlphaFoldDB" id="A0A218Z8R8"/>
<accession>A0A218Z8R8</accession>
<gene>
    <name evidence="1" type="ORF">B2J93_7931</name>
</gene>
<dbReference type="Proteomes" id="UP000242519">
    <property type="component" value="Unassembled WGS sequence"/>
</dbReference>
<evidence type="ECO:0000313" key="2">
    <source>
        <dbReference type="Proteomes" id="UP000242519"/>
    </source>
</evidence>
<sequence length="386" mass="43145">MPPDTSVVRWRYLGATNRRINIATHTKRSWGRAVSCRSPGMRSQVTAADHRADLRRKRQIARTAWTSLRDLLRPAIRNPIPWREQKVHPSDTINQVETGLAPKHPVRKQSAREDLSAQTPVLPLVLLVRSAQCCRNNEIRRTYPVVDEKRAWRESRGGSPRTWWRKAVASPPPSWNATDGVSPAMEPMLLHGCVERGGDRRAFESYDLHDDSAEAVGGGTGGRSSQLCHGQQRHRINLDLLLEQPLPGRTRRRNTTAKGQIIAKPKHQGSRLFIFPRPEVNLAPSSACPALVCLGTIDRRKHLHRGGPALNLFRLLSYQRYEGSLIHCDSGLGRGEHQPRVDQHVGFVAQVESEAPAAPAQVQAGGRAQTILSDQHQVNRDIDGEM</sequence>
<comment type="caution">
    <text evidence="1">The sequence shown here is derived from an EMBL/GenBank/DDBJ whole genome shotgun (WGS) entry which is preliminary data.</text>
</comment>
<name>A0A218Z8R8_9HELO</name>